<protein>
    <recommendedName>
        <fullName evidence="8">ERCC1-like central domain-containing protein</fullName>
    </recommendedName>
</protein>
<organism evidence="9 10">
    <name type="scientific">Salinomyces thailandicus</name>
    <dbReference type="NCBI Taxonomy" id="706561"/>
    <lineage>
        <taxon>Eukaryota</taxon>
        <taxon>Fungi</taxon>
        <taxon>Dikarya</taxon>
        <taxon>Ascomycota</taxon>
        <taxon>Pezizomycotina</taxon>
        <taxon>Dothideomycetes</taxon>
        <taxon>Dothideomycetidae</taxon>
        <taxon>Mycosphaerellales</taxon>
        <taxon>Teratosphaeriaceae</taxon>
        <taxon>Salinomyces</taxon>
    </lineage>
</organism>
<feature type="region of interest" description="Disordered" evidence="7">
    <location>
        <begin position="1"/>
        <end position="92"/>
    </location>
</feature>
<evidence type="ECO:0000256" key="5">
    <source>
        <dbReference type="ARBA" id="ARBA00023204"/>
    </source>
</evidence>
<name>A0A4U0TSS4_9PEZI</name>
<dbReference type="Gene3D" id="1.10.150.20">
    <property type="entry name" value="5' to 3' exonuclease, C-terminal subdomain"/>
    <property type="match status" value="1"/>
</dbReference>
<dbReference type="InterPro" id="IPR047260">
    <property type="entry name" value="ERCC1-like_central_dom"/>
</dbReference>
<evidence type="ECO:0000256" key="3">
    <source>
        <dbReference type="ARBA" id="ARBA00022763"/>
    </source>
</evidence>
<dbReference type="GO" id="GO:0070914">
    <property type="term" value="P:UV-damage excision repair"/>
    <property type="evidence" value="ECO:0007669"/>
    <property type="project" value="TreeGrafter"/>
</dbReference>
<comment type="caution">
    <text evidence="9">The sequence shown here is derived from an EMBL/GenBank/DDBJ whole genome shotgun (WGS) entry which is preliminary data.</text>
</comment>
<dbReference type="GO" id="GO:0000110">
    <property type="term" value="C:nucleotide-excision repair factor 1 complex"/>
    <property type="evidence" value="ECO:0007669"/>
    <property type="project" value="TreeGrafter"/>
</dbReference>
<dbReference type="GO" id="GO:0003697">
    <property type="term" value="F:single-stranded DNA binding"/>
    <property type="evidence" value="ECO:0007669"/>
    <property type="project" value="TreeGrafter"/>
</dbReference>
<evidence type="ECO:0000256" key="2">
    <source>
        <dbReference type="ARBA" id="ARBA00008283"/>
    </source>
</evidence>
<dbReference type="FunFam" id="3.40.50.10130:FF:000001">
    <property type="entry name" value="DNA excision repair protein ERCC-1"/>
    <property type="match status" value="1"/>
</dbReference>
<accession>A0A4U0TSS4</accession>
<dbReference type="InterPro" id="IPR004579">
    <property type="entry name" value="ERCC1/RAD10/SWI10"/>
</dbReference>
<evidence type="ECO:0000256" key="4">
    <source>
        <dbReference type="ARBA" id="ARBA00023125"/>
    </source>
</evidence>
<proteinExistence type="inferred from homology"/>
<dbReference type="PANTHER" id="PTHR12749">
    <property type="entry name" value="EXCISION REPAIR CROSS-COMPLEMENTING 1 ERCC1"/>
    <property type="match status" value="1"/>
</dbReference>
<comment type="similarity">
    <text evidence="2">Belongs to the ERCC1/RAD10/SWI10 family.</text>
</comment>
<dbReference type="NCBIfam" id="TIGR00597">
    <property type="entry name" value="rad10"/>
    <property type="match status" value="1"/>
</dbReference>
<dbReference type="CDD" id="cd22325">
    <property type="entry name" value="ERCC1_C-like"/>
    <property type="match status" value="1"/>
</dbReference>
<comment type="subcellular location">
    <subcellularLocation>
        <location evidence="1">Nucleus</location>
    </subcellularLocation>
</comment>
<sequence>MADERVDNVPGAPRQAAGAASSSGNRLNGSSTNATRPNNDGASGPRTTAGLDRASASGSGSGMGSGRPGVQQPKPQALPKRSGPASIIVSPRQKGNPILNHIKSLPWEYGDIPADYVLGLTTAALFLSLKYHRLHPEYIYTRIKQLQGKYNLRIVLCMVDIQNHEESLKELSKTSLINNVTIILCWSAAEGGRYLELFKTYENAAPTSIKQHQSTSYADRLVDFVTTPRSINKTDAVSLVSQFGSIRTAVNARHEDVATIAGWGDKKVQAWCKSVREPFRIQRAAKRSLARDDTLMSLSQPVSRAGTLSRDVTHGEEGEAPRPNSAGGMQARSITSAAVGSDDAAAGPRSRRAEQLPVEESYTDDESALAEATTDSMALPPKQTIDAVQEGPPAKRRKKSDEDLGEGVMAALSKLRKNG</sequence>
<dbReference type="SUPFAM" id="SSF47781">
    <property type="entry name" value="RuvA domain 2-like"/>
    <property type="match status" value="1"/>
</dbReference>
<evidence type="ECO:0000256" key="1">
    <source>
        <dbReference type="ARBA" id="ARBA00004123"/>
    </source>
</evidence>
<dbReference type="SUPFAM" id="SSF52980">
    <property type="entry name" value="Restriction endonuclease-like"/>
    <property type="match status" value="1"/>
</dbReference>
<dbReference type="AlphaFoldDB" id="A0A4U0TSS4"/>
<feature type="domain" description="ERCC1-like central" evidence="8">
    <location>
        <begin position="86"/>
        <end position="199"/>
    </location>
</feature>
<keyword evidence="4" id="KW-0238">DNA-binding</keyword>
<dbReference type="GO" id="GO:0006302">
    <property type="term" value="P:double-strand break repair"/>
    <property type="evidence" value="ECO:0007669"/>
    <property type="project" value="UniProtKB-ARBA"/>
</dbReference>
<dbReference type="EMBL" id="NAJL01000039">
    <property type="protein sequence ID" value="TKA24996.1"/>
    <property type="molecule type" value="Genomic_DNA"/>
</dbReference>
<dbReference type="PANTHER" id="PTHR12749:SF0">
    <property type="entry name" value="DNA EXCISION REPAIR PROTEIN ERCC-1"/>
    <property type="match status" value="1"/>
</dbReference>
<feature type="compositionally biased region" description="Low complexity" evidence="7">
    <location>
        <begin position="336"/>
        <end position="347"/>
    </location>
</feature>
<evidence type="ECO:0000256" key="7">
    <source>
        <dbReference type="SAM" id="MobiDB-lite"/>
    </source>
</evidence>
<dbReference type="Proteomes" id="UP000308549">
    <property type="component" value="Unassembled WGS sequence"/>
</dbReference>
<dbReference type="InterPro" id="IPR010994">
    <property type="entry name" value="RuvA_2-like"/>
</dbReference>
<dbReference type="GO" id="GO:0070522">
    <property type="term" value="C:ERCC4-ERCC1 complex"/>
    <property type="evidence" value="ECO:0007669"/>
    <property type="project" value="TreeGrafter"/>
</dbReference>
<dbReference type="InterPro" id="IPR011335">
    <property type="entry name" value="Restrct_endonuc-II-like"/>
</dbReference>
<feature type="compositionally biased region" description="Basic and acidic residues" evidence="7">
    <location>
        <begin position="311"/>
        <end position="320"/>
    </location>
</feature>
<evidence type="ECO:0000313" key="9">
    <source>
        <dbReference type="EMBL" id="TKA24996.1"/>
    </source>
</evidence>
<feature type="region of interest" description="Disordered" evidence="7">
    <location>
        <begin position="290"/>
        <end position="407"/>
    </location>
</feature>
<dbReference type="GO" id="GO:0006312">
    <property type="term" value="P:mitotic recombination"/>
    <property type="evidence" value="ECO:0007669"/>
    <property type="project" value="TreeGrafter"/>
</dbReference>
<dbReference type="Gene3D" id="3.40.50.10130">
    <property type="match status" value="1"/>
</dbReference>
<evidence type="ECO:0000313" key="10">
    <source>
        <dbReference type="Proteomes" id="UP000308549"/>
    </source>
</evidence>
<dbReference type="GO" id="GO:0003684">
    <property type="term" value="F:damaged DNA binding"/>
    <property type="evidence" value="ECO:0007669"/>
    <property type="project" value="InterPro"/>
</dbReference>
<evidence type="ECO:0000256" key="6">
    <source>
        <dbReference type="ARBA" id="ARBA00023242"/>
    </source>
</evidence>
<dbReference type="OrthoDB" id="10262814at2759"/>
<evidence type="ECO:0000259" key="8">
    <source>
        <dbReference type="Pfam" id="PF03834"/>
    </source>
</evidence>
<reference evidence="9 10" key="1">
    <citation type="submission" date="2017-03" db="EMBL/GenBank/DDBJ databases">
        <title>Genomes of endolithic fungi from Antarctica.</title>
        <authorList>
            <person name="Coleine C."/>
            <person name="Masonjones S."/>
            <person name="Stajich J.E."/>
        </authorList>
    </citation>
    <scope>NUCLEOTIDE SEQUENCE [LARGE SCALE GENOMIC DNA]</scope>
    <source>
        <strain evidence="9 10">CCFEE 6315</strain>
    </source>
</reference>
<feature type="compositionally biased region" description="Polar residues" evidence="7">
    <location>
        <begin position="20"/>
        <end position="41"/>
    </location>
</feature>
<dbReference type="Pfam" id="PF03834">
    <property type="entry name" value="Rad10"/>
    <property type="match status" value="1"/>
</dbReference>
<gene>
    <name evidence="9" type="ORF">B0A50_06094</name>
</gene>
<keyword evidence="10" id="KW-1185">Reference proteome</keyword>
<keyword evidence="3" id="KW-0227">DNA damage</keyword>
<keyword evidence="6" id="KW-0539">Nucleus</keyword>
<keyword evidence="5" id="KW-0234">DNA repair</keyword>